<feature type="region of interest" description="Disordered" evidence="1">
    <location>
        <begin position="38"/>
        <end position="76"/>
    </location>
</feature>
<name>A0A834MEG2_RHYFE</name>
<comment type="caution">
    <text evidence="2">The sequence shown here is derived from an EMBL/GenBank/DDBJ whole genome shotgun (WGS) entry which is preliminary data.</text>
</comment>
<keyword evidence="3" id="KW-1185">Reference proteome</keyword>
<evidence type="ECO:0000313" key="2">
    <source>
        <dbReference type="EMBL" id="KAF7278731.1"/>
    </source>
</evidence>
<feature type="compositionally biased region" description="Basic residues" evidence="1">
    <location>
        <begin position="47"/>
        <end position="62"/>
    </location>
</feature>
<evidence type="ECO:0000256" key="1">
    <source>
        <dbReference type="SAM" id="MobiDB-lite"/>
    </source>
</evidence>
<gene>
    <name evidence="2" type="ORF">GWI33_008039</name>
</gene>
<feature type="compositionally biased region" description="Basic and acidic residues" evidence="1">
    <location>
        <begin position="63"/>
        <end position="76"/>
    </location>
</feature>
<accession>A0A834MEG2</accession>
<sequence>MGMHDVPRARRGKGKCKCMQVPNHHSYNTLLLNFKRTRDRDAPVIKHVTHQSNRSKSRRKWREKSDPHRHAAEDPRVHPDLHARFFLLRRVDDYAGRTFIRAPSHHPRRPSG</sequence>
<dbReference type="AlphaFoldDB" id="A0A834MEG2"/>
<protein>
    <submittedName>
        <fullName evidence="2">Uncharacterized protein</fullName>
    </submittedName>
</protein>
<dbReference type="EMBL" id="JAACXV010000389">
    <property type="protein sequence ID" value="KAF7278731.1"/>
    <property type="molecule type" value="Genomic_DNA"/>
</dbReference>
<organism evidence="2 3">
    <name type="scientific">Rhynchophorus ferrugineus</name>
    <name type="common">Red palm weevil</name>
    <name type="synonym">Curculio ferrugineus</name>
    <dbReference type="NCBI Taxonomy" id="354439"/>
    <lineage>
        <taxon>Eukaryota</taxon>
        <taxon>Metazoa</taxon>
        <taxon>Ecdysozoa</taxon>
        <taxon>Arthropoda</taxon>
        <taxon>Hexapoda</taxon>
        <taxon>Insecta</taxon>
        <taxon>Pterygota</taxon>
        <taxon>Neoptera</taxon>
        <taxon>Endopterygota</taxon>
        <taxon>Coleoptera</taxon>
        <taxon>Polyphaga</taxon>
        <taxon>Cucujiformia</taxon>
        <taxon>Curculionidae</taxon>
        <taxon>Dryophthorinae</taxon>
        <taxon>Rhynchophorus</taxon>
    </lineage>
</organism>
<reference evidence="2" key="1">
    <citation type="submission" date="2020-08" db="EMBL/GenBank/DDBJ databases">
        <title>Genome sequencing and assembly of the red palm weevil Rhynchophorus ferrugineus.</title>
        <authorList>
            <person name="Dias G.B."/>
            <person name="Bergman C.M."/>
            <person name="Manee M."/>
        </authorList>
    </citation>
    <scope>NUCLEOTIDE SEQUENCE</scope>
    <source>
        <strain evidence="2">AA-2017</strain>
        <tissue evidence="2">Whole larva</tissue>
    </source>
</reference>
<dbReference type="Proteomes" id="UP000625711">
    <property type="component" value="Unassembled WGS sequence"/>
</dbReference>
<evidence type="ECO:0000313" key="3">
    <source>
        <dbReference type="Proteomes" id="UP000625711"/>
    </source>
</evidence>
<proteinExistence type="predicted"/>